<dbReference type="InterPro" id="IPR004210">
    <property type="entry name" value="BESS_motif"/>
</dbReference>
<keyword evidence="6" id="KW-1185">Reference proteome</keyword>
<dbReference type="PANTHER" id="PTHR12243">
    <property type="entry name" value="MADF DOMAIN TRANSCRIPTION FACTOR"/>
    <property type="match status" value="1"/>
</dbReference>
<reference evidence="5" key="1">
    <citation type="journal article" date="2023" name="bioRxiv">
        <title>Scaffold-level genome assemblies of two parasitoid biocontrol wasps reveal the parthenogenesis mechanism and an associated novel virus.</title>
        <authorList>
            <person name="Inwood S."/>
            <person name="Skelly J."/>
            <person name="Guhlin J."/>
            <person name="Harrop T."/>
            <person name="Goldson S."/>
            <person name="Dearden P."/>
        </authorList>
    </citation>
    <scope>NUCLEOTIDE SEQUENCE</scope>
    <source>
        <strain evidence="5">Lincoln</strain>
        <tissue evidence="5">Whole body</tissue>
    </source>
</reference>
<dbReference type="GO" id="GO:0003677">
    <property type="term" value="F:DNA binding"/>
    <property type="evidence" value="ECO:0007669"/>
    <property type="project" value="InterPro"/>
</dbReference>
<gene>
    <name evidence="5" type="ORF">PV327_001597</name>
</gene>
<dbReference type="PANTHER" id="PTHR12243:SF69">
    <property type="entry name" value="SI:CH73-59F11.3"/>
    <property type="match status" value="1"/>
</dbReference>
<feature type="domain" description="MADF" evidence="3">
    <location>
        <begin position="11"/>
        <end position="101"/>
    </location>
</feature>
<keyword evidence="1" id="KW-0539">Nucleus</keyword>
<protein>
    <recommendedName>
        <fullName evidence="7">Transcription factor Adf-1</fullName>
    </recommendedName>
</protein>
<evidence type="ECO:0000313" key="6">
    <source>
        <dbReference type="Proteomes" id="UP001168972"/>
    </source>
</evidence>
<name>A0AA39KN81_MICHY</name>
<dbReference type="SMART" id="SM00595">
    <property type="entry name" value="MADF"/>
    <property type="match status" value="1"/>
</dbReference>
<evidence type="ECO:0000256" key="1">
    <source>
        <dbReference type="PROSITE-ProRule" id="PRU00371"/>
    </source>
</evidence>
<dbReference type="PROSITE" id="PS51031">
    <property type="entry name" value="BESS"/>
    <property type="match status" value="1"/>
</dbReference>
<dbReference type="GO" id="GO:0006357">
    <property type="term" value="P:regulation of transcription by RNA polymerase II"/>
    <property type="evidence" value="ECO:0007669"/>
    <property type="project" value="TreeGrafter"/>
</dbReference>
<dbReference type="Pfam" id="PF10545">
    <property type="entry name" value="MADF_DNA_bdg"/>
    <property type="match status" value="1"/>
</dbReference>
<proteinExistence type="predicted"/>
<dbReference type="InterPro" id="IPR039353">
    <property type="entry name" value="TF_Adf1"/>
</dbReference>
<dbReference type="GO" id="GO:0005667">
    <property type="term" value="C:transcription regulator complex"/>
    <property type="evidence" value="ECO:0007669"/>
    <property type="project" value="TreeGrafter"/>
</dbReference>
<comment type="subcellular location">
    <subcellularLocation>
        <location evidence="1">Nucleus</location>
    </subcellularLocation>
</comment>
<comment type="caution">
    <text evidence="5">The sequence shown here is derived from an EMBL/GenBank/DDBJ whole genome shotgun (WGS) entry which is preliminary data.</text>
</comment>
<evidence type="ECO:0000259" key="4">
    <source>
        <dbReference type="PROSITE" id="PS51031"/>
    </source>
</evidence>
<dbReference type="Pfam" id="PF02944">
    <property type="entry name" value="BESS"/>
    <property type="match status" value="1"/>
</dbReference>
<feature type="domain" description="BESS" evidence="4">
    <location>
        <begin position="293"/>
        <end position="332"/>
    </location>
</feature>
<evidence type="ECO:0000313" key="5">
    <source>
        <dbReference type="EMBL" id="KAK0167725.1"/>
    </source>
</evidence>
<evidence type="ECO:0000256" key="2">
    <source>
        <dbReference type="SAM" id="MobiDB-lite"/>
    </source>
</evidence>
<dbReference type="AlphaFoldDB" id="A0AA39KN81"/>
<dbReference type="PROSITE" id="PS51029">
    <property type="entry name" value="MADF"/>
    <property type="match status" value="1"/>
</dbReference>
<dbReference type="GO" id="GO:0005634">
    <property type="term" value="C:nucleus"/>
    <property type="evidence" value="ECO:0007669"/>
    <property type="project" value="UniProtKB-SubCell"/>
</dbReference>
<feature type="region of interest" description="Disordered" evidence="2">
    <location>
        <begin position="175"/>
        <end position="202"/>
    </location>
</feature>
<dbReference type="EMBL" id="JAQQBR010001831">
    <property type="protein sequence ID" value="KAK0167725.1"/>
    <property type="molecule type" value="Genomic_DNA"/>
</dbReference>
<dbReference type="InterPro" id="IPR006578">
    <property type="entry name" value="MADF-dom"/>
</dbReference>
<evidence type="ECO:0000259" key="3">
    <source>
        <dbReference type="PROSITE" id="PS51029"/>
    </source>
</evidence>
<sequence>MKEEIKVDAKLLIAEVYKRSALWNQRDVLYHNRDVTNRIWTELSAVLGPPKAILKAKWKGLRDTFRAEIKKEQFYQKNDYPRSNSVWIHYKRLQFLKEQMLPRPPIWERENCNEHLHNKNDRETTSLTKNRQVSRIGIKIKSGKKNAHSNGGKDVADDDNLSLTLLRNDNCNDDIKKKSKKSSKSKSLSLTSFDQKNESHVHNPLPIIESTQNTVLNNTDDLSNELQTIIVKHEPVEDITENIEFENDILPGSSTEDARTSQTVSSEYVINNNIIDETRETQLTFDPFEGNCLDDNYYFLMSLLPHIKTLPPERRMLLRMQMQELVYKEVYKKNNSVDS</sequence>
<organism evidence="5 6">
    <name type="scientific">Microctonus hyperodae</name>
    <name type="common">Parasitoid wasp</name>
    <dbReference type="NCBI Taxonomy" id="165561"/>
    <lineage>
        <taxon>Eukaryota</taxon>
        <taxon>Metazoa</taxon>
        <taxon>Ecdysozoa</taxon>
        <taxon>Arthropoda</taxon>
        <taxon>Hexapoda</taxon>
        <taxon>Insecta</taxon>
        <taxon>Pterygota</taxon>
        <taxon>Neoptera</taxon>
        <taxon>Endopterygota</taxon>
        <taxon>Hymenoptera</taxon>
        <taxon>Apocrita</taxon>
        <taxon>Ichneumonoidea</taxon>
        <taxon>Braconidae</taxon>
        <taxon>Euphorinae</taxon>
        <taxon>Microctonus</taxon>
    </lineage>
</organism>
<accession>A0AA39KN81</accession>
<evidence type="ECO:0008006" key="7">
    <source>
        <dbReference type="Google" id="ProtNLM"/>
    </source>
</evidence>
<dbReference type="Proteomes" id="UP001168972">
    <property type="component" value="Unassembled WGS sequence"/>
</dbReference>
<reference evidence="5" key="2">
    <citation type="submission" date="2023-03" db="EMBL/GenBank/DDBJ databases">
        <authorList>
            <person name="Inwood S.N."/>
            <person name="Skelly J.G."/>
            <person name="Guhlin J."/>
            <person name="Harrop T.W.R."/>
            <person name="Goldson S.G."/>
            <person name="Dearden P.K."/>
        </authorList>
    </citation>
    <scope>NUCLEOTIDE SEQUENCE</scope>
    <source>
        <strain evidence="5">Lincoln</strain>
        <tissue evidence="5">Whole body</tissue>
    </source>
</reference>